<keyword evidence="7" id="KW-1185">Reference proteome</keyword>
<evidence type="ECO:0000313" key="7">
    <source>
        <dbReference type="Proteomes" id="UP000244892"/>
    </source>
</evidence>
<evidence type="ECO:0000313" key="6">
    <source>
        <dbReference type="EMBL" id="AWI52284.1"/>
    </source>
</evidence>
<protein>
    <submittedName>
        <fullName evidence="6">Alpha/beta hydrolase</fullName>
    </submittedName>
</protein>
<dbReference type="Proteomes" id="UP000244892">
    <property type="component" value="Chromosome"/>
</dbReference>
<evidence type="ECO:0000256" key="3">
    <source>
        <dbReference type="PROSITE-ProRule" id="PRU10038"/>
    </source>
</evidence>
<dbReference type="KEGG" id="aon:DEH84_01665"/>
<dbReference type="InterPro" id="IPR029058">
    <property type="entry name" value="AB_hydrolase_fold"/>
</dbReference>
<feature type="region of interest" description="Disordered" evidence="4">
    <location>
        <begin position="1"/>
        <end position="22"/>
    </location>
</feature>
<dbReference type="PROSITE" id="PS01174">
    <property type="entry name" value="LIPASE_GDXG_SER"/>
    <property type="match status" value="1"/>
</dbReference>
<dbReference type="Gene3D" id="3.40.50.1820">
    <property type="entry name" value="alpha/beta hydrolase"/>
    <property type="match status" value="1"/>
</dbReference>
<name>A0A2U8FPH3_9BURK</name>
<keyword evidence="2 6" id="KW-0378">Hydrolase</keyword>
<reference evidence="6 7" key="1">
    <citation type="submission" date="2018-05" db="EMBL/GenBank/DDBJ databases">
        <title>complete genome sequence of Aquabacterium olei NBRC 110486.</title>
        <authorList>
            <person name="Tang B."/>
            <person name="Chang J."/>
            <person name="Zhang L."/>
            <person name="Yang H."/>
        </authorList>
    </citation>
    <scope>NUCLEOTIDE SEQUENCE [LARGE SCALE GENOMIC DNA]</scope>
    <source>
        <strain evidence="6 7">NBRC 110486</strain>
    </source>
</reference>
<proteinExistence type="inferred from homology"/>
<dbReference type="InterPro" id="IPR002168">
    <property type="entry name" value="Lipase_GDXG_HIS_AS"/>
</dbReference>
<dbReference type="PANTHER" id="PTHR48081:SF30">
    <property type="entry name" value="ACETYL-HYDROLASE LIPR-RELATED"/>
    <property type="match status" value="1"/>
</dbReference>
<organism evidence="6 7">
    <name type="scientific">Aquabacterium olei</name>
    <dbReference type="NCBI Taxonomy" id="1296669"/>
    <lineage>
        <taxon>Bacteria</taxon>
        <taxon>Pseudomonadati</taxon>
        <taxon>Pseudomonadota</taxon>
        <taxon>Betaproteobacteria</taxon>
        <taxon>Burkholderiales</taxon>
        <taxon>Aquabacterium</taxon>
    </lineage>
</organism>
<dbReference type="InterPro" id="IPR050300">
    <property type="entry name" value="GDXG_lipolytic_enzyme"/>
</dbReference>
<feature type="active site" evidence="3">
    <location>
        <position position="176"/>
    </location>
</feature>
<dbReference type="Pfam" id="PF07859">
    <property type="entry name" value="Abhydrolase_3"/>
    <property type="match status" value="1"/>
</dbReference>
<dbReference type="EMBL" id="CP029210">
    <property type="protein sequence ID" value="AWI52284.1"/>
    <property type="molecule type" value="Genomic_DNA"/>
</dbReference>
<accession>A0A2U8FPH3</accession>
<evidence type="ECO:0000259" key="5">
    <source>
        <dbReference type="Pfam" id="PF07859"/>
    </source>
</evidence>
<dbReference type="RefSeq" id="WP_109034156.1">
    <property type="nucleotide sequence ID" value="NZ_CP029210.1"/>
</dbReference>
<dbReference type="InterPro" id="IPR013094">
    <property type="entry name" value="AB_hydrolase_3"/>
</dbReference>
<dbReference type="GO" id="GO:0004806">
    <property type="term" value="F:triacylglycerol lipase activity"/>
    <property type="evidence" value="ECO:0007669"/>
    <property type="project" value="TreeGrafter"/>
</dbReference>
<dbReference type="SUPFAM" id="SSF53474">
    <property type="entry name" value="alpha/beta-Hydrolases"/>
    <property type="match status" value="1"/>
</dbReference>
<dbReference type="InterPro" id="IPR033140">
    <property type="entry name" value="Lipase_GDXG_put_SER_AS"/>
</dbReference>
<feature type="domain" description="Alpha/beta hydrolase fold-3" evidence="5">
    <location>
        <begin position="102"/>
        <end position="301"/>
    </location>
</feature>
<dbReference type="PROSITE" id="PS01173">
    <property type="entry name" value="LIPASE_GDXG_HIS"/>
    <property type="match status" value="1"/>
</dbReference>
<evidence type="ECO:0000256" key="4">
    <source>
        <dbReference type="SAM" id="MobiDB-lite"/>
    </source>
</evidence>
<comment type="similarity">
    <text evidence="1">Belongs to the 'GDXG' lipolytic enzyme family.</text>
</comment>
<gene>
    <name evidence="6" type="ORF">DEH84_01665</name>
</gene>
<dbReference type="OrthoDB" id="9766402at2"/>
<sequence length="327" mass="36588">MSAVMKTPHASSRPEGPIQRTYAPVPGARERIVAAMMRTSLRTFFKPVIKPPMPVGLQRAVLHTLSVLMPPGGGVRVEHVKLGAMAAERITPKANPKPRHALLYLHGGAFCAGSPRSHRSITSRLSRMADCEVLAIHYRRVPEHPFPAQIEDAVTGFKDLLQRGYRPEHIAVAGDSAGGTLTLLVFKALEREGLPTPKCLVMMSPAFDARLNSDSVKKYKKRDPMINIEWGMQGFAWYRPQHDHPLAFPKRQDLSTLPPTLVQVGEIEVLHDDSVWLLHAAKRFDRHVELEIYQDRWHVFQIHAGMMPSATQALARQAAFLKQHWGA</sequence>
<dbReference type="AlphaFoldDB" id="A0A2U8FPH3"/>
<dbReference type="PANTHER" id="PTHR48081">
    <property type="entry name" value="AB HYDROLASE SUPERFAMILY PROTEIN C4A8.06C"/>
    <property type="match status" value="1"/>
</dbReference>
<evidence type="ECO:0000256" key="2">
    <source>
        <dbReference type="ARBA" id="ARBA00022801"/>
    </source>
</evidence>
<evidence type="ECO:0000256" key="1">
    <source>
        <dbReference type="ARBA" id="ARBA00010515"/>
    </source>
</evidence>